<evidence type="ECO:0000259" key="1">
    <source>
        <dbReference type="Pfam" id="PF04773"/>
    </source>
</evidence>
<feature type="domain" description="FecR protein" evidence="1">
    <location>
        <begin position="124"/>
        <end position="218"/>
    </location>
</feature>
<dbReference type="Pfam" id="PF04773">
    <property type="entry name" value="FecR"/>
    <property type="match status" value="1"/>
</dbReference>
<reference evidence="3 4" key="1">
    <citation type="submission" date="2021-05" db="EMBL/GenBank/DDBJ databases">
        <title>A Polyphasic approach of four new species of the genus Ohtaekwangia: Ohtaekwangia histidinii sp. nov., Ohtaekwangia cretensis sp. nov., Ohtaekwangia indiensis sp. nov., Ohtaekwangia reichenbachii sp. nov. from diverse environment.</title>
        <authorList>
            <person name="Octaviana S."/>
        </authorList>
    </citation>
    <scope>NUCLEOTIDE SEQUENCE [LARGE SCALE GENOMIC DNA]</scope>
    <source>
        <strain evidence="3 4">PWU4</strain>
    </source>
</reference>
<sequence>MKDYSKFSVNDFVLDDFFRAWVKAPDEHSSTFWMQWLKDHPERAKDVEEATNIVKHVGFQQYAMSGDDIANLWNRIKTYESKPQGTTAPARVWSTWYKVAASFLLLASSFLVYRLWNDTHYLDYHTAYGETKTIVLPDSSTVILNSNSTLRFPSHWEEQPVRELWLQGEAYFSVIHKRDHQPFKVYTGEGVAVEVLGTTFNVYHRTEETKIVLNTGKIRLHLPAESAAQDIIMKPGDLVEYKQKSYSRRMVNPATYTAWTEKKLVLDHTSLRDMVDMLRDNYGVEVAVEADSLLNQTVSGSMPITDVESLVSQIAQTFQLKITKQKNRYLMYE</sequence>
<comment type="caution">
    <text evidence="3">The sequence shown here is derived from an EMBL/GenBank/DDBJ whole genome shotgun (WGS) entry which is preliminary data.</text>
</comment>
<dbReference type="AlphaFoldDB" id="A0AAP2DLE8"/>
<dbReference type="InterPro" id="IPR032508">
    <property type="entry name" value="FecR_C"/>
</dbReference>
<dbReference type="Pfam" id="PF16344">
    <property type="entry name" value="FecR_C"/>
    <property type="match status" value="1"/>
</dbReference>
<dbReference type="Gene3D" id="3.55.50.30">
    <property type="match status" value="1"/>
</dbReference>
<evidence type="ECO:0000313" key="4">
    <source>
        <dbReference type="Proteomes" id="UP001319200"/>
    </source>
</evidence>
<keyword evidence="4" id="KW-1185">Reference proteome</keyword>
<dbReference type="Gene3D" id="2.60.120.1440">
    <property type="match status" value="1"/>
</dbReference>
<dbReference type="Proteomes" id="UP001319200">
    <property type="component" value="Unassembled WGS sequence"/>
</dbReference>
<dbReference type="PANTHER" id="PTHR30273">
    <property type="entry name" value="PERIPLASMIC SIGNAL SENSOR AND SIGMA FACTOR ACTIVATOR FECR-RELATED"/>
    <property type="match status" value="1"/>
</dbReference>
<dbReference type="EMBL" id="JAHESF010000015">
    <property type="protein sequence ID" value="MBT1698521.1"/>
    <property type="molecule type" value="Genomic_DNA"/>
</dbReference>
<evidence type="ECO:0000259" key="2">
    <source>
        <dbReference type="Pfam" id="PF16344"/>
    </source>
</evidence>
<feature type="domain" description="Protein FecR C-terminal" evidence="2">
    <location>
        <begin position="263"/>
        <end position="328"/>
    </location>
</feature>
<dbReference type="InterPro" id="IPR006860">
    <property type="entry name" value="FecR"/>
</dbReference>
<dbReference type="GO" id="GO:0016989">
    <property type="term" value="F:sigma factor antagonist activity"/>
    <property type="evidence" value="ECO:0007669"/>
    <property type="project" value="TreeGrafter"/>
</dbReference>
<protein>
    <submittedName>
        <fullName evidence="3">FecR domain-containing protein</fullName>
    </submittedName>
</protein>
<name>A0AAP2DLE8_9BACT</name>
<dbReference type="RefSeq" id="WP_254164776.1">
    <property type="nucleotide sequence ID" value="NZ_JAHESF010000015.1"/>
</dbReference>
<dbReference type="InterPro" id="IPR012373">
    <property type="entry name" value="Ferrdict_sens_TM"/>
</dbReference>
<dbReference type="PANTHER" id="PTHR30273:SF2">
    <property type="entry name" value="PROTEIN FECR"/>
    <property type="match status" value="1"/>
</dbReference>
<gene>
    <name evidence="3" type="ORF">KK083_16640</name>
</gene>
<organism evidence="3 4">
    <name type="scientific">Chryseosolibacter histidini</name>
    <dbReference type="NCBI Taxonomy" id="2782349"/>
    <lineage>
        <taxon>Bacteria</taxon>
        <taxon>Pseudomonadati</taxon>
        <taxon>Bacteroidota</taxon>
        <taxon>Cytophagia</taxon>
        <taxon>Cytophagales</taxon>
        <taxon>Chryseotaleaceae</taxon>
        <taxon>Chryseosolibacter</taxon>
    </lineage>
</organism>
<proteinExistence type="predicted"/>
<evidence type="ECO:0000313" key="3">
    <source>
        <dbReference type="EMBL" id="MBT1698521.1"/>
    </source>
</evidence>
<accession>A0AAP2DLE8</accession>
<dbReference type="PIRSF" id="PIRSF018266">
    <property type="entry name" value="FecR"/>
    <property type="match status" value="1"/>
</dbReference>